<proteinExistence type="predicted"/>
<dbReference type="Proteomes" id="UP000018201">
    <property type="component" value="Unassembled WGS sequence"/>
</dbReference>
<evidence type="ECO:0000313" key="2">
    <source>
        <dbReference type="EMBL" id="CDI82618.1"/>
    </source>
</evidence>
<accession>U6GTL2</accession>
<reference evidence="2" key="1">
    <citation type="submission" date="2013-10" db="EMBL/GenBank/DDBJ databases">
        <title>Genomic analysis of the causative agents of coccidiosis in chickens.</title>
        <authorList>
            <person name="Reid A.J."/>
            <person name="Blake D."/>
            <person name="Billington K."/>
            <person name="Browne H."/>
            <person name="Dunn M."/>
            <person name="Hung S."/>
            <person name="Kawahara F."/>
            <person name="Miranda-Saavedra D."/>
            <person name="Mourier T."/>
            <person name="Nagra H."/>
            <person name="Otto T.D."/>
            <person name="Rawlings N."/>
            <person name="Sanchez A."/>
            <person name="Sanders M."/>
            <person name="Subramaniam C."/>
            <person name="Tay Y."/>
            <person name="Dear P."/>
            <person name="Doerig C."/>
            <person name="Gruber A."/>
            <person name="Parkinson J."/>
            <person name="Shirley M."/>
            <person name="Wan K.L."/>
            <person name="Berriman M."/>
            <person name="Tomley F."/>
            <person name="Pain A."/>
        </authorList>
    </citation>
    <scope>NUCLEOTIDE SEQUENCE [LARGE SCALE GENOMIC DNA]</scope>
    <source>
        <strain evidence="2">Houghton</strain>
    </source>
</reference>
<feature type="compositionally biased region" description="Basic residues" evidence="1">
    <location>
        <begin position="17"/>
        <end position="37"/>
    </location>
</feature>
<reference evidence="2" key="2">
    <citation type="submission" date="2013-10" db="EMBL/GenBank/DDBJ databases">
        <authorList>
            <person name="Aslett M."/>
        </authorList>
    </citation>
    <scope>NUCLEOTIDE SEQUENCE [LARGE SCALE GENOMIC DNA]</scope>
    <source>
        <strain evidence="2">Houghton</strain>
    </source>
</reference>
<dbReference type="VEuPathDB" id="ToxoDB:EPH_0010950"/>
<evidence type="ECO:0000313" key="3">
    <source>
        <dbReference type="Proteomes" id="UP000018201"/>
    </source>
</evidence>
<evidence type="ECO:0000256" key="1">
    <source>
        <dbReference type="SAM" id="MobiDB-lite"/>
    </source>
</evidence>
<name>U6GTL2_9EIME</name>
<gene>
    <name evidence="2" type="ORF">EPH_0010950</name>
</gene>
<dbReference type="AlphaFoldDB" id="U6GTL2"/>
<protein>
    <submittedName>
        <fullName evidence="2">Uncharacterized protein</fullName>
    </submittedName>
</protein>
<feature type="region of interest" description="Disordered" evidence="1">
    <location>
        <begin position="204"/>
        <end position="224"/>
    </location>
</feature>
<keyword evidence="3" id="KW-1185">Reference proteome</keyword>
<dbReference type="EMBL" id="HG692377">
    <property type="protein sequence ID" value="CDI82618.1"/>
    <property type="molecule type" value="Genomic_DNA"/>
</dbReference>
<feature type="region of interest" description="Disordered" evidence="1">
    <location>
        <begin position="156"/>
        <end position="181"/>
    </location>
</feature>
<sequence>MDFPSEGGSGDVERSSKCSKKRKAKKDKKASRKKKRDKYSASEEEDNHYQLDQFDQEDVDRLLSSLLQLSPQMETELLDVFKQLDSWGVVYLNDLDDIRLRKKLRHLFRALSVGEVESEQGKGWRKVLTCKMSLSKFVKRRCKELRPRLEVLSPPADVRPCETSERKEEQAAEESRFDAEEAERKAEEAVQRWRAEHDELQRLSAGSVLQGASEQETAPSDAKPKREEWMLVAPAYLRCLAPKDGPDAKRIQMLQQKKKDDEEAIRVRAIMEEWNKTRKIKSLRELKEEGVPEAHPVCK</sequence>
<dbReference type="OrthoDB" id="366232at2759"/>
<feature type="compositionally biased region" description="Basic and acidic residues" evidence="1">
    <location>
        <begin position="159"/>
        <end position="181"/>
    </location>
</feature>
<organism evidence="2 3">
    <name type="scientific">Eimeria praecox</name>
    <dbReference type="NCBI Taxonomy" id="51316"/>
    <lineage>
        <taxon>Eukaryota</taxon>
        <taxon>Sar</taxon>
        <taxon>Alveolata</taxon>
        <taxon>Apicomplexa</taxon>
        <taxon>Conoidasida</taxon>
        <taxon>Coccidia</taxon>
        <taxon>Eucoccidiorida</taxon>
        <taxon>Eimeriorina</taxon>
        <taxon>Eimeriidae</taxon>
        <taxon>Eimeria</taxon>
    </lineage>
</organism>
<feature type="region of interest" description="Disordered" evidence="1">
    <location>
        <begin position="1"/>
        <end position="48"/>
    </location>
</feature>